<dbReference type="InterPro" id="IPR036388">
    <property type="entry name" value="WH-like_DNA-bd_sf"/>
</dbReference>
<gene>
    <name evidence="7" type="ORF">CJ235_03425</name>
    <name evidence="6" type="ORF">NW133_04345</name>
</gene>
<evidence type="ECO:0000259" key="5">
    <source>
        <dbReference type="PROSITE" id="PS50931"/>
    </source>
</evidence>
<sequence>MNFEQMQYVKTIYETESMIRSAELLHISQSALSQSLANLEHELGYKIFKRSRKGTYPTDMGNTLLPYILDIYEAQQKLETKVRALDSKLTGTLKIATIPTLFHQIVPRALSEFKKDYPHIEVQVEEDDRDHILQRVENQEVDIGLVAKRESETFKSTIVDNDLNLATDFKLIVPLKSKLSFQSSVSLQQIQNYPFVLFDRNLYQHSIKQFEAQHGRLQIVFRTNNPGVLIRTVSEGLGLSIISSLMLENDPFVEQDLIDVVPMGEPFNYHVFFTALTHANQPNDAIVKTFIQYLRQ</sequence>
<keyword evidence="2" id="KW-0805">Transcription regulation</keyword>
<evidence type="ECO:0000313" key="8">
    <source>
        <dbReference type="Proteomes" id="UP000235748"/>
    </source>
</evidence>
<accession>A0A2K4DW78</accession>
<dbReference type="Gene3D" id="3.40.190.290">
    <property type="match status" value="1"/>
</dbReference>
<evidence type="ECO:0000256" key="2">
    <source>
        <dbReference type="ARBA" id="ARBA00023015"/>
    </source>
</evidence>
<keyword evidence="9" id="KW-1185">Reference proteome</keyword>
<dbReference type="GO" id="GO:0003677">
    <property type="term" value="F:DNA binding"/>
    <property type="evidence" value="ECO:0007669"/>
    <property type="project" value="UniProtKB-KW"/>
</dbReference>
<dbReference type="InterPro" id="IPR036390">
    <property type="entry name" value="WH_DNA-bd_sf"/>
</dbReference>
<dbReference type="STRING" id="170573.GCA_001076995_02263"/>
<evidence type="ECO:0000256" key="1">
    <source>
        <dbReference type="ARBA" id="ARBA00009437"/>
    </source>
</evidence>
<organism evidence="7 8">
    <name type="scientific">Staphylococcus pettenkoferi</name>
    <dbReference type="NCBI Taxonomy" id="170573"/>
    <lineage>
        <taxon>Bacteria</taxon>
        <taxon>Bacillati</taxon>
        <taxon>Bacillota</taxon>
        <taxon>Bacilli</taxon>
        <taxon>Bacillales</taxon>
        <taxon>Staphylococcaceae</taxon>
        <taxon>Staphylococcus</taxon>
    </lineage>
</organism>
<evidence type="ECO:0000313" key="7">
    <source>
        <dbReference type="EMBL" id="PMC20741.1"/>
    </source>
</evidence>
<dbReference type="Proteomes" id="UP001072952">
    <property type="component" value="Unassembled WGS sequence"/>
</dbReference>
<dbReference type="EMBL" id="JANSLD010000014">
    <property type="protein sequence ID" value="MCY1582780.1"/>
    <property type="molecule type" value="Genomic_DNA"/>
</dbReference>
<dbReference type="InterPro" id="IPR000847">
    <property type="entry name" value="LysR_HTH_N"/>
</dbReference>
<keyword evidence="3" id="KW-0238">DNA-binding</keyword>
<evidence type="ECO:0000256" key="4">
    <source>
        <dbReference type="ARBA" id="ARBA00023163"/>
    </source>
</evidence>
<dbReference type="PANTHER" id="PTHR30419">
    <property type="entry name" value="HTH-TYPE TRANSCRIPTIONAL REGULATOR YBHD"/>
    <property type="match status" value="1"/>
</dbReference>
<reference evidence="7 8" key="1">
    <citation type="submission" date="2017-09" db="EMBL/GenBank/DDBJ databases">
        <title>Bacterial strain isolated from the female urinary microbiota.</title>
        <authorList>
            <person name="Thomas-White K."/>
            <person name="Kumar N."/>
            <person name="Forster S."/>
            <person name="Putonti C."/>
            <person name="Lawley T."/>
            <person name="Wolfe A.J."/>
        </authorList>
    </citation>
    <scope>NUCLEOTIDE SEQUENCE [LARGE SCALE GENOMIC DNA]</scope>
    <source>
        <strain evidence="7 8">UMB0834</strain>
    </source>
</reference>
<dbReference type="EMBL" id="PNGG01000001">
    <property type="protein sequence ID" value="PMC20741.1"/>
    <property type="molecule type" value="Genomic_DNA"/>
</dbReference>
<dbReference type="Pfam" id="PF03466">
    <property type="entry name" value="LysR_substrate"/>
    <property type="match status" value="1"/>
</dbReference>
<dbReference type="RefSeq" id="WP_049408587.1">
    <property type="nucleotide sequence ID" value="NZ_CP066062.1"/>
</dbReference>
<dbReference type="InterPro" id="IPR050950">
    <property type="entry name" value="HTH-type_LysR_regulators"/>
</dbReference>
<comment type="caution">
    <text evidence="7">The sequence shown here is derived from an EMBL/GenBank/DDBJ whole genome shotgun (WGS) entry which is preliminary data.</text>
</comment>
<dbReference type="Gene3D" id="1.10.10.10">
    <property type="entry name" value="Winged helix-like DNA-binding domain superfamily/Winged helix DNA-binding domain"/>
    <property type="match status" value="1"/>
</dbReference>
<reference evidence="6" key="2">
    <citation type="journal article" date="2022" name="Int. J. Mol. Sci.">
        <title>Phenotypic and Genotypic Virulence Characterisation of Staphylococcus pettenkoferi Strains Isolated from Human Bloodstream and Diabetic Foot Infections.</title>
        <authorList>
            <person name="Magnan C."/>
            <person name="Ahmad-Mansour N."/>
            <person name="Pouget C."/>
            <person name="Morsli M."/>
            <person name="Huc-Brandt S."/>
            <person name="Pantel A."/>
            <person name="Dunyach-Remy C."/>
            <person name="Sotto A."/>
            <person name="Molle V."/>
            <person name="Lavigne J.-P."/>
        </authorList>
    </citation>
    <scope>NUCLEOTIDE SEQUENCE</scope>
    <source>
        <strain evidence="6">NSP012P</strain>
    </source>
</reference>
<keyword evidence="4" id="KW-0804">Transcription</keyword>
<dbReference type="GO" id="GO:0005829">
    <property type="term" value="C:cytosol"/>
    <property type="evidence" value="ECO:0007669"/>
    <property type="project" value="TreeGrafter"/>
</dbReference>
<protein>
    <submittedName>
        <fullName evidence="7">LysR family transcriptional regulator</fullName>
    </submittedName>
</protein>
<evidence type="ECO:0000313" key="9">
    <source>
        <dbReference type="Proteomes" id="UP001072952"/>
    </source>
</evidence>
<dbReference type="Proteomes" id="UP000235748">
    <property type="component" value="Unassembled WGS sequence"/>
</dbReference>
<evidence type="ECO:0000256" key="3">
    <source>
        <dbReference type="ARBA" id="ARBA00023125"/>
    </source>
</evidence>
<name>A0A2K4DW78_9STAP</name>
<dbReference type="PROSITE" id="PS50931">
    <property type="entry name" value="HTH_LYSR"/>
    <property type="match status" value="1"/>
</dbReference>
<dbReference type="Pfam" id="PF00126">
    <property type="entry name" value="HTH_1"/>
    <property type="match status" value="1"/>
</dbReference>
<evidence type="ECO:0000313" key="6">
    <source>
        <dbReference type="EMBL" id="MCY1582780.1"/>
    </source>
</evidence>
<dbReference type="SUPFAM" id="SSF53850">
    <property type="entry name" value="Periplasmic binding protein-like II"/>
    <property type="match status" value="1"/>
</dbReference>
<dbReference type="CDD" id="cd05466">
    <property type="entry name" value="PBP2_LTTR_substrate"/>
    <property type="match status" value="1"/>
</dbReference>
<comment type="similarity">
    <text evidence="1">Belongs to the LysR transcriptional regulatory family.</text>
</comment>
<feature type="domain" description="HTH lysR-type" evidence="5">
    <location>
        <begin position="1"/>
        <end position="58"/>
    </location>
</feature>
<reference evidence="6" key="3">
    <citation type="submission" date="2022-08" db="EMBL/GenBank/DDBJ databases">
        <authorList>
            <person name="Magnan C."/>
        </authorList>
    </citation>
    <scope>NUCLEOTIDE SEQUENCE</scope>
    <source>
        <strain evidence="6">NSP012P</strain>
    </source>
</reference>
<dbReference type="AlphaFoldDB" id="A0A2K4DW78"/>
<proteinExistence type="inferred from homology"/>
<dbReference type="GO" id="GO:0003700">
    <property type="term" value="F:DNA-binding transcription factor activity"/>
    <property type="evidence" value="ECO:0007669"/>
    <property type="project" value="InterPro"/>
</dbReference>
<dbReference type="PRINTS" id="PR00039">
    <property type="entry name" value="HTHLYSR"/>
</dbReference>
<dbReference type="InterPro" id="IPR005119">
    <property type="entry name" value="LysR_subst-bd"/>
</dbReference>
<dbReference type="SUPFAM" id="SSF46785">
    <property type="entry name" value="Winged helix' DNA-binding domain"/>
    <property type="match status" value="1"/>
</dbReference>